<dbReference type="RefSeq" id="XP_066074955.1">
    <property type="nucleotide sequence ID" value="XM_066218858.1"/>
</dbReference>
<sequence>MSDHSHLKAENLFSCKGLTAVVTGGGTGIGLMQTLALVENGAKVFITSRNEEKLKDVAKKYGGSNNQIIPVQGDISNKQGIEKLVKEIESQAKDGINVLFNNAGIAGEGSREGYEDVNKEDAQAFSSQLLKSEFKEWDDILHTNVAGQYFTAAAFIPLLNTGAKTQKGYASQIINVSSISGLMKSASGGQFAYAASKAALVQMTKVMAQEFLPLKIRVNQIAPGIYPSEMTAGDSDEHTHKSDLSDTEKGKGLPAGRPGKEEDMAAATLYLASYAGVFVNGQFIAPDGGATVASPASI</sequence>
<evidence type="ECO:0000313" key="7">
    <source>
        <dbReference type="Proteomes" id="UP001355207"/>
    </source>
</evidence>
<dbReference type="CDD" id="cd05233">
    <property type="entry name" value="SDR_c"/>
    <property type="match status" value="1"/>
</dbReference>
<evidence type="ECO:0000256" key="3">
    <source>
        <dbReference type="ARBA" id="ARBA00023002"/>
    </source>
</evidence>
<keyword evidence="2" id="KW-0521">NADP</keyword>
<dbReference type="PROSITE" id="PS00061">
    <property type="entry name" value="ADH_SHORT"/>
    <property type="match status" value="1"/>
</dbReference>
<organism evidence="6 7">
    <name type="scientific">Kwoniella dendrophila CBS 6074</name>
    <dbReference type="NCBI Taxonomy" id="1295534"/>
    <lineage>
        <taxon>Eukaryota</taxon>
        <taxon>Fungi</taxon>
        <taxon>Dikarya</taxon>
        <taxon>Basidiomycota</taxon>
        <taxon>Agaricomycotina</taxon>
        <taxon>Tremellomycetes</taxon>
        <taxon>Tremellales</taxon>
        <taxon>Cryptococcaceae</taxon>
        <taxon>Kwoniella</taxon>
    </lineage>
</organism>
<dbReference type="InterPro" id="IPR020904">
    <property type="entry name" value="Sc_DH/Rdtase_CS"/>
</dbReference>
<dbReference type="InterPro" id="IPR002347">
    <property type="entry name" value="SDR_fam"/>
</dbReference>
<gene>
    <name evidence="6" type="ORF">L201_003097</name>
</gene>
<dbReference type="InterPro" id="IPR052178">
    <property type="entry name" value="Sec_Metab_Biosynth_SDR"/>
</dbReference>
<evidence type="ECO:0000256" key="1">
    <source>
        <dbReference type="ARBA" id="ARBA00006484"/>
    </source>
</evidence>
<evidence type="ECO:0000313" key="6">
    <source>
        <dbReference type="EMBL" id="WWC88192.1"/>
    </source>
</evidence>
<dbReference type="SUPFAM" id="SSF51735">
    <property type="entry name" value="NAD(P)-binding Rossmann-fold domains"/>
    <property type="match status" value="1"/>
</dbReference>
<evidence type="ECO:0000256" key="4">
    <source>
        <dbReference type="RuleBase" id="RU000363"/>
    </source>
</evidence>
<dbReference type="FunFam" id="3.40.50.720:FF:000084">
    <property type="entry name" value="Short-chain dehydrogenase reductase"/>
    <property type="match status" value="1"/>
</dbReference>
<feature type="region of interest" description="Disordered" evidence="5">
    <location>
        <begin position="227"/>
        <end position="259"/>
    </location>
</feature>
<dbReference type="PANTHER" id="PTHR43618:SF4">
    <property type="entry name" value="SHORT CHAIN DEHYDROGENASE_REDUCTASE FAMILY (AFU_ORTHOLOGUE AFUA_7G04540)"/>
    <property type="match status" value="1"/>
</dbReference>
<reference evidence="6 7" key="1">
    <citation type="submission" date="2024-01" db="EMBL/GenBank/DDBJ databases">
        <title>Comparative genomics of Cryptococcus and Kwoniella reveals pathogenesis evolution and contrasting modes of karyotype evolution via chromosome fusion or intercentromeric recombination.</title>
        <authorList>
            <person name="Coelho M.A."/>
            <person name="David-Palma M."/>
            <person name="Shea T."/>
            <person name="Bowers K."/>
            <person name="McGinley-Smith S."/>
            <person name="Mohammad A.W."/>
            <person name="Gnirke A."/>
            <person name="Yurkov A.M."/>
            <person name="Nowrousian M."/>
            <person name="Sun S."/>
            <person name="Cuomo C.A."/>
            <person name="Heitman J."/>
        </authorList>
    </citation>
    <scope>NUCLEOTIDE SEQUENCE [LARGE SCALE GENOMIC DNA]</scope>
    <source>
        <strain evidence="6 7">CBS 6074</strain>
    </source>
</reference>
<feature type="compositionally biased region" description="Basic and acidic residues" evidence="5">
    <location>
        <begin position="235"/>
        <end position="251"/>
    </location>
</feature>
<dbReference type="InterPro" id="IPR036291">
    <property type="entry name" value="NAD(P)-bd_dom_sf"/>
</dbReference>
<dbReference type="GeneID" id="91093768"/>
<dbReference type="PANTHER" id="PTHR43618">
    <property type="entry name" value="7-ALPHA-HYDROXYSTEROID DEHYDROGENASE"/>
    <property type="match status" value="1"/>
</dbReference>
<proteinExistence type="inferred from homology"/>
<dbReference type="AlphaFoldDB" id="A0AAX4JRX4"/>
<name>A0AAX4JRX4_9TREE</name>
<dbReference type="Gene3D" id="3.40.50.720">
    <property type="entry name" value="NAD(P)-binding Rossmann-like Domain"/>
    <property type="match status" value="1"/>
</dbReference>
<dbReference type="Pfam" id="PF00106">
    <property type="entry name" value="adh_short"/>
    <property type="match status" value="1"/>
</dbReference>
<evidence type="ECO:0000256" key="2">
    <source>
        <dbReference type="ARBA" id="ARBA00022857"/>
    </source>
</evidence>
<evidence type="ECO:0008006" key="8">
    <source>
        <dbReference type="Google" id="ProtNLM"/>
    </source>
</evidence>
<evidence type="ECO:0000256" key="5">
    <source>
        <dbReference type="SAM" id="MobiDB-lite"/>
    </source>
</evidence>
<comment type="similarity">
    <text evidence="1 4">Belongs to the short-chain dehydrogenases/reductases (SDR) family.</text>
</comment>
<dbReference type="EMBL" id="CP144100">
    <property type="protein sequence ID" value="WWC88192.1"/>
    <property type="molecule type" value="Genomic_DNA"/>
</dbReference>
<keyword evidence="7" id="KW-1185">Reference proteome</keyword>
<accession>A0AAX4JRX4</accession>
<protein>
    <recommendedName>
        <fullName evidence="8">Short-chain dehydrogenase</fullName>
    </recommendedName>
</protein>
<dbReference type="PRINTS" id="PR00080">
    <property type="entry name" value="SDRFAMILY"/>
</dbReference>
<dbReference type="PRINTS" id="PR00081">
    <property type="entry name" value="GDHRDH"/>
</dbReference>
<keyword evidence="3" id="KW-0560">Oxidoreductase</keyword>
<dbReference type="GO" id="GO:0016491">
    <property type="term" value="F:oxidoreductase activity"/>
    <property type="evidence" value="ECO:0007669"/>
    <property type="project" value="UniProtKB-KW"/>
</dbReference>
<dbReference type="Proteomes" id="UP001355207">
    <property type="component" value="Chromosome 3"/>
</dbReference>